<evidence type="ECO:0000313" key="3">
    <source>
        <dbReference type="Proteomes" id="UP000187406"/>
    </source>
</evidence>
<comment type="caution">
    <text evidence="2">The sequence shown here is derived from an EMBL/GenBank/DDBJ whole genome shotgun (WGS) entry which is preliminary data.</text>
</comment>
<keyword evidence="3" id="KW-1185">Reference proteome</keyword>
<evidence type="ECO:0000313" key="2">
    <source>
        <dbReference type="EMBL" id="GAV67211.1"/>
    </source>
</evidence>
<proteinExistence type="predicted"/>
<dbReference type="EMBL" id="BDDD01000526">
    <property type="protein sequence ID" value="GAV67211.1"/>
    <property type="molecule type" value="Genomic_DNA"/>
</dbReference>
<sequence length="280" mass="31136">MKDLSFFLLKTYFGAKMKKGMGSFCNGDGSTSTLNQQNQQARHGDSSLISSDPYLQSANNLAQSSPTTLEEMILQLELEEELTRKVKLNEYAARGRMSCVNNSDILRSARNALNQYPRFSLDGKDAMYRSSFRNLDTAGKPRRKSVCCDRGRLTRRFNGNHDFDTKLEDPLCLPPTLAGESVVWCKPGVIAKLMGLEAVPVPISGRDGKEKLSSIIKRQKLGRIGERHGMQRRIGMDMGSLDGLRRARLGYHAKAGYCVMKPVAVEAANGEGGWPTRHFL</sequence>
<feature type="domain" description="DUF3741" evidence="1">
    <location>
        <begin position="183"/>
        <end position="200"/>
    </location>
</feature>
<dbReference type="Proteomes" id="UP000187406">
    <property type="component" value="Unassembled WGS sequence"/>
</dbReference>
<dbReference type="Pfam" id="PF14383">
    <property type="entry name" value="VARLMGL"/>
    <property type="match status" value="1"/>
</dbReference>
<name>A0A1Q3BGW3_CEPFO</name>
<dbReference type="PANTHER" id="PTHR37897:SF1">
    <property type="entry name" value="DUF3741 DOMAIN-CONTAINING PROTEIN"/>
    <property type="match status" value="1"/>
</dbReference>
<gene>
    <name evidence="2" type="ORF">CFOL_v3_10719</name>
</gene>
<dbReference type="InParanoid" id="A0A1Q3BGW3"/>
<protein>
    <recommendedName>
        <fullName evidence="1">DUF3741 domain-containing protein</fullName>
    </recommendedName>
</protein>
<dbReference type="FunCoup" id="A0A1Q3BGW3">
    <property type="interactions" value="8"/>
</dbReference>
<dbReference type="AlphaFoldDB" id="A0A1Q3BGW3"/>
<reference evidence="3" key="1">
    <citation type="submission" date="2016-04" db="EMBL/GenBank/DDBJ databases">
        <title>Cephalotus genome sequencing.</title>
        <authorList>
            <person name="Fukushima K."/>
            <person name="Hasebe M."/>
            <person name="Fang X."/>
        </authorList>
    </citation>
    <scope>NUCLEOTIDE SEQUENCE [LARGE SCALE GENOMIC DNA]</scope>
    <source>
        <strain evidence="3">cv. St1</strain>
    </source>
</reference>
<dbReference type="OrthoDB" id="1931242at2759"/>
<dbReference type="PANTHER" id="PTHR37897">
    <property type="entry name" value="DNAK FAMILY PROTEIN"/>
    <property type="match status" value="1"/>
</dbReference>
<evidence type="ECO:0000259" key="1">
    <source>
        <dbReference type="Pfam" id="PF14383"/>
    </source>
</evidence>
<dbReference type="InterPro" id="IPR032795">
    <property type="entry name" value="DUF3741-assoc"/>
</dbReference>
<accession>A0A1Q3BGW3</accession>
<organism evidence="2 3">
    <name type="scientific">Cephalotus follicularis</name>
    <name type="common">Albany pitcher plant</name>
    <dbReference type="NCBI Taxonomy" id="3775"/>
    <lineage>
        <taxon>Eukaryota</taxon>
        <taxon>Viridiplantae</taxon>
        <taxon>Streptophyta</taxon>
        <taxon>Embryophyta</taxon>
        <taxon>Tracheophyta</taxon>
        <taxon>Spermatophyta</taxon>
        <taxon>Magnoliopsida</taxon>
        <taxon>eudicotyledons</taxon>
        <taxon>Gunneridae</taxon>
        <taxon>Pentapetalae</taxon>
        <taxon>rosids</taxon>
        <taxon>fabids</taxon>
        <taxon>Oxalidales</taxon>
        <taxon>Cephalotaceae</taxon>
        <taxon>Cephalotus</taxon>
    </lineage>
</organism>